<comment type="caution">
    <text evidence="5">The sequence shown here is derived from an EMBL/GenBank/DDBJ whole genome shotgun (WGS) entry which is preliminary data.</text>
</comment>
<evidence type="ECO:0000259" key="2">
    <source>
        <dbReference type="Pfam" id="PF25574"/>
    </source>
</evidence>
<feature type="domain" description="Importin subunit beta-1/Transportin-1-like TPR repeats" evidence="2">
    <location>
        <begin position="1"/>
        <end position="65"/>
    </location>
</feature>
<keyword evidence="1" id="KW-0677">Repeat</keyword>
<dbReference type="Proteomes" id="UP000681720">
    <property type="component" value="Unassembled WGS sequence"/>
</dbReference>
<dbReference type="Pfam" id="PF25574">
    <property type="entry name" value="TPR_IMB1"/>
    <property type="match status" value="1"/>
</dbReference>
<dbReference type="Proteomes" id="UP000681967">
    <property type="component" value="Unassembled WGS sequence"/>
</dbReference>
<evidence type="ECO:0000313" key="6">
    <source>
        <dbReference type="Proteomes" id="UP000681720"/>
    </source>
</evidence>
<dbReference type="Gene3D" id="1.25.10.10">
    <property type="entry name" value="Leucine-rich Repeat Variant"/>
    <property type="match status" value="1"/>
</dbReference>
<dbReference type="EMBL" id="CAJOBJ010079224">
    <property type="protein sequence ID" value="CAF4493507.1"/>
    <property type="molecule type" value="Genomic_DNA"/>
</dbReference>
<feature type="non-terminal residue" evidence="5">
    <location>
        <position position="1"/>
    </location>
</feature>
<dbReference type="InterPro" id="IPR016024">
    <property type="entry name" value="ARM-type_fold"/>
</dbReference>
<gene>
    <name evidence="3" type="ORF">BYL167_LOCUS30135</name>
    <name evidence="4" type="ORF">GIL414_LOCUS34369</name>
    <name evidence="5" type="ORF">GIL414_LOCUS34407</name>
</gene>
<reference evidence="5" key="1">
    <citation type="submission" date="2021-02" db="EMBL/GenBank/DDBJ databases">
        <authorList>
            <person name="Nowell W R."/>
        </authorList>
    </citation>
    <scope>NUCLEOTIDE SEQUENCE</scope>
</reference>
<dbReference type="EMBL" id="CAJOBH010048307">
    <property type="protein sequence ID" value="CAF4366514.1"/>
    <property type="molecule type" value="Genomic_DNA"/>
</dbReference>
<dbReference type="AlphaFoldDB" id="A0A8S2XGS0"/>
<name>A0A8S2XGS0_9BILA</name>
<dbReference type="InterPro" id="IPR011989">
    <property type="entry name" value="ARM-like"/>
</dbReference>
<evidence type="ECO:0000256" key="1">
    <source>
        <dbReference type="ARBA" id="ARBA00022737"/>
    </source>
</evidence>
<dbReference type="SUPFAM" id="SSF48371">
    <property type="entry name" value="ARM repeat"/>
    <property type="match status" value="1"/>
</dbReference>
<sequence>QICAAAVGVVGDLSRSLLDKLAPYCDHIMTHLLNCLGDDKLHRSVKPQILSTFGDIALAIGGYFK</sequence>
<evidence type="ECO:0000313" key="3">
    <source>
        <dbReference type="EMBL" id="CAF4366514.1"/>
    </source>
</evidence>
<protein>
    <recommendedName>
        <fullName evidence="2">Importin subunit beta-1/Transportin-1-like TPR repeats domain-containing protein</fullName>
    </recommendedName>
</protein>
<evidence type="ECO:0000313" key="5">
    <source>
        <dbReference type="EMBL" id="CAF4494195.1"/>
    </source>
</evidence>
<organism evidence="5 6">
    <name type="scientific">Rotaria magnacalcarata</name>
    <dbReference type="NCBI Taxonomy" id="392030"/>
    <lineage>
        <taxon>Eukaryota</taxon>
        <taxon>Metazoa</taxon>
        <taxon>Spiralia</taxon>
        <taxon>Gnathifera</taxon>
        <taxon>Rotifera</taxon>
        <taxon>Eurotatoria</taxon>
        <taxon>Bdelloidea</taxon>
        <taxon>Philodinida</taxon>
        <taxon>Philodinidae</taxon>
        <taxon>Rotaria</taxon>
    </lineage>
</organism>
<dbReference type="InterPro" id="IPR058584">
    <property type="entry name" value="IMB1_TNPO1-like_TPR"/>
</dbReference>
<evidence type="ECO:0000313" key="4">
    <source>
        <dbReference type="EMBL" id="CAF4493507.1"/>
    </source>
</evidence>
<proteinExistence type="predicted"/>
<accession>A0A8S2XGS0</accession>
<feature type="non-terminal residue" evidence="5">
    <location>
        <position position="65"/>
    </location>
</feature>
<dbReference type="EMBL" id="CAJOBJ010079391">
    <property type="protein sequence ID" value="CAF4494195.1"/>
    <property type="molecule type" value="Genomic_DNA"/>
</dbReference>